<dbReference type="AlphaFoldDB" id="A0A935N2E1"/>
<accession>A0A935N2E1</accession>
<keyword evidence="1" id="KW-0472">Membrane</keyword>
<sequence length="200" mass="22184">MSQAAKLAQRVIVLHREPGYLRLELPAELCTPAASAAIEQGMTSLAGINIAVIDRGWLRISIRFDQTVCSTAQVARRLFGLFDSLPAPSAEPEVTAAEPEQTTNGLQPLLDKFKAVLTPAVEAPAGSLQAKIQPILASALTEKAIINFFNDLVAFYLIKAHWDLITKRWLQQPLAHSNAWMTTFYLVFLLVRYRKTNLKK</sequence>
<reference evidence="2 3" key="1">
    <citation type="submission" date="2020-10" db="EMBL/GenBank/DDBJ databases">
        <title>Connecting structure to function with the recovery of over 1000 high-quality activated sludge metagenome-assembled genomes encoding full-length rRNA genes using long-read sequencing.</title>
        <authorList>
            <person name="Singleton C.M."/>
            <person name="Petriglieri F."/>
            <person name="Kristensen J.M."/>
            <person name="Kirkegaard R.H."/>
            <person name="Michaelsen T.Y."/>
            <person name="Andersen M.H."/>
            <person name="Karst S.M."/>
            <person name="Dueholm M.S."/>
            <person name="Nielsen P.H."/>
            <person name="Albertsen M."/>
        </authorList>
    </citation>
    <scope>NUCLEOTIDE SEQUENCE [LARGE SCALE GENOMIC DNA]</scope>
    <source>
        <strain evidence="2">EsbW_18-Q3-R4-48_BATAC.463</strain>
    </source>
</reference>
<dbReference type="Proteomes" id="UP000739411">
    <property type="component" value="Unassembled WGS sequence"/>
</dbReference>
<feature type="transmembrane region" description="Helical" evidence="1">
    <location>
        <begin position="174"/>
        <end position="191"/>
    </location>
</feature>
<keyword evidence="1" id="KW-0812">Transmembrane</keyword>
<proteinExistence type="predicted"/>
<dbReference type="EMBL" id="JADJMS010000051">
    <property type="protein sequence ID" value="MBK7417320.1"/>
    <property type="molecule type" value="Genomic_DNA"/>
</dbReference>
<evidence type="ECO:0000256" key="1">
    <source>
        <dbReference type="SAM" id="Phobius"/>
    </source>
</evidence>
<protein>
    <submittedName>
        <fullName evidence="2">Uncharacterized protein</fullName>
    </submittedName>
</protein>
<comment type="caution">
    <text evidence="2">The sequence shown here is derived from an EMBL/GenBank/DDBJ whole genome shotgun (WGS) entry which is preliminary data.</text>
</comment>
<name>A0A935N2E1_9RHOO</name>
<gene>
    <name evidence="2" type="ORF">IPJ38_21750</name>
</gene>
<evidence type="ECO:0000313" key="2">
    <source>
        <dbReference type="EMBL" id="MBK7417320.1"/>
    </source>
</evidence>
<evidence type="ECO:0000313" key="3">
    <source>
        <dbReference type="Proteomes" id="UP000739411"/>
    </source>
</evidence>
<organism evidence="2 3">
    <name type="scientific">Candidatus Dechloromonas phosphorivorans</name>
    <dbReference type="NCBI Taxonomy" id="2899244"/>
    <lineage>
        <taxon>Bacteria</taxon>
        <taxon>Pseudomonadati</taxon>
        <taxon>Pseudomonadota</taxon>
        <taxon>Betaproteobacteria</taxon>
        <taxon>Rhodocyclales</taxon>
        <taxon>Azonexaceae</taxon>
        <taxon>Dechloromonas</taxon>
    </lineage>
</organism>
<keyword evidence="1" id="KW-1133">Transmembrane helix</keyword>